<gene>
    <name evidence="1" type="ORF">AHMF7605_21305</name>
</gene>
<comment type="caution">
    <text evidence="1">The sequence shown here is derived from an EMBL/GenBank/DDBJ whole genome shotgun (WGS) entry which is preliminary data.</text>
</comment>
<keyword evidence="2" id="KW-1185">Reference proteome</keyword>
<name>A0A2T2YK60_9BACT</name>
<sequence length="64" mass="7391">MLFALIKNQSLPPLLIQGGEFLFSFVKAKVYYGANLLPCHNKQQSFTCEKRMILRKSIMVLDTR</sequence>
<accession>A0A2T2YK60</accession>
<dbReference type="AlphaFoldDB" id="A0A2T2YK60"/>
<reference evidence="1 2" key="1">
    <citation type="submission" date="2018-03" db="EMBL/GenBank/DDBJ databases">
        <title>Adhaeribacter sp. HMF7605 Genome sequencing and assembly.</title>
        <authorList>
            <person name="Kang H."/>
            <person name="Kang J."/>
            <person name="Cha I."/>
            <person name="Kim H."/>
            <person name="Joh K."/>
        </authorList>
    </citation>
    <scope>NUCLEOTIDE SEQUENCE [LARGE SCALE GENOMIC DNA]</scope>
    <source>
        <strain evidence="1 2">HMF7605</strain>
    </source>
</reference>
<organism evidence="1 2">
    <name type="scientific">Adhaeribacter arboris</name>
    <dbReference type="NCBI Taxonomy" id="2072846"/>
    <lineage>
        <taxon>Bacteria</taxon>
        <taxon>Pseudomonadati</taxon>
        <taxon>Bacteroidota</taxon>
        <taxon>Cytophagia</taxon>
        <taxon>Cytophagales</taxon>
        <taxon>Hymenobacteraceae</taxon>
        <taxon>Adhaeribacter</taxon>
    </lineage>
</organism>
<evidence type="ECO:0000313" key="1">
    <source>
        <dbReference type="EMBL" id="PSR55855.1"/>
    </source>
</evidence>
<dbReference type="Proteomes" id="UP000240357">
    <property type="component" value="Unassembled WGS sequence"/>
</dbReference>
<evidence type="ECO:0000313" key="2">
    <source>
        <dbReference type="Proteomes" id="UP000240357"/>
    </source>
</evidence>
<proteinExistence type="predicted"/>
<protein>
    <submittedName>
        <fullName evidence="1">Uncharacterized protein</fullName>
    </submittedName>
</protein>
<dbReference type="EMBL" id="PYFT01000001">
    <property type="protein sequence ID" value="PSR55855.1"/>
    <property type="molecule type" value="Genomic_DNA"/>
</dbReference>